<proteinExistence type="predicted"/>
<reference evidence="1 2" key="1">
    <citation type="journal article" date="2019" name="Commun. Biol.">
        <title>The bagworm genome reveals a unique fibroin gene that provides high tensile strength.</title>
        <authorList>
            <person name="Kono N."/>
            <person name="Nakamura H."/>
            <person name="Ohtoshi R."/>
            <person name="Tomita M."/>
            <person name="Numata K."/>
            <person name="Arakawa K."/>
        </authorList>
    </citation>
    <scope>NUCLEOTIDE SEQUENCE [LARGE SCALE GENOMIC DNA]</scope>
</reference>
<protein>
    <submittedName>
        <fullName evidence="1">Uncharacterized protein</fullName>
    </submittedName>
</protein>
<gene>
    <name evidence="1" type="ORF">EVAR_652_1</name>
</gene>
<evidence type="ECO:0000313" key="2">
    <source>
        <dbReference type="Proteomes" id="UP000299102"/>
    </source>
</evidence>
<keyword evidence="2" id="KW-1185">Reference proteome</keyword>
<accession>A0A4C1SC78</accession>
<dbReference type="Proteomes" id="UP000299102">
    <property type="component" value="Unassembled WGS sequence"/>
</dbReference>
<dbReference type="AlphaFoldDB" id="A0A4C1SC78"/>
<name>A0A4C1SC78_EUMVA</name>
<comment type="caution">
    <text evidence="1">The sequence shown here is derived from an EMBL/GenBank/DDBJ whole genome shotgun (WGS) entry which is preliminary data.</text>
</comment>
<sequence length="152" mass="16877">MEGREEEVDPFKTFTERKATAENAISRLHSVRVWYLNGRFGPLLCCSEVSHSISLPQLDLECRNGFLKLNIRLRYSIGEATSVLDIVVAFVTRSFAALVPRWANADSLEKLLPFPIYLASGRSHSPSLTAANACLQVIATCHAIMKTNLVLV</sequence>
<evidence type="ECO:0000313" key="1">
    <source>
        <dbReference type="EMBL" id="GBO99455.1"/>
    </source>
</evidence>
<organism evidence="1 2">
    <name type="scientific">Eumeta variegata</name>
    <name type="common">Bagworm moth</name>
    <name type="synonym">Eumeta japonica</name>
    <dbReference type="NCBI Taxonomy" id="151549"/>
    <lineage>
        <taxon>Eukaryota</taxon>
        <taxon>Metazoa</taxon>
        <taxon>Ecdysozoa</taxon>
        <taxon>Arthropoda</taxon>
        <taxon>Hexapoda</taxon>
        <taxon>Insecta</taxon>
        <taxon>Pterygota</taxon>
        <taxon>Neoptera</taxon>
        <taxon>Endopterygota</taxon>
        <taxon>Lepidoptera</taxon>
        <taxon>Glossata</taxon>
        <taxon>Ditrysia</taxon>
        <taxon>Tineoidea</taxon>
        <taxon>Psychidae</taxon>
        <taxon>Oiketicinae</taxon>
        <taxon>Eumeta</taxon>
    </lineage>
</organism>
<dbReference type="EMBL" id="BGZK01000003">
    <property type="protein sequence ID" value="GBO99455.1"/>
    <property type="molecule type" value="Genomic_DNA"/>
</dbReference>